<evidence type="ECO:0000256" key="3">
    <source>
        <dbReference type="SAM" id="Phobius"/>
    </source>
</evidence>
<feature type="repeat" description="NHL" evidence="2">
    <location>
        <begin position="70"/>
        <end position="100"/>
    </location>
</feature>
<dbReference type="Gene3D" id="2.120.10.30">
    <property type="entry name" value="TolB, C-terminal domain"/>
    <property type="match status" value="1"/>
</dbReference>
<dbReference type="SUPFAM" id="SSF48452">
    <property type="entry name" value="TPR-like"/>
    <property type="match status" value="1"/>
</dbReference>
<dbReference type="EMBL" id="LDJR01000045">
    <property type="protein sequence ID" value="OAK71385.1"/>
    <property type="molecule type" value="Genomic_DNA"/>
</dbReference>
<dbReference type="Gene3D" id="1.25.40.10">
    <property type="entry name" value="Tetratricopeptide repeat domain"/>
    <property type="match status" value="1"/>
</dbReference>
<dbReference type="InterPro" id="IPR011990">
    <property type="entry name" value="TPR-like_helical_dom_sf"/>
</dbReference>
<organism evidence="4 5">
    <name type="scientific">Lederbergia galactosidilytica</name>
    <dbReference type="NCBI Taxonomy" id="217031"/>
    <lineage>
        <taxon>Bacteria</taxon>
        <taxon>Bacillati</taxon>
        <taxon>Bacillota</taxon>
        <taxon>Bacilli</taxon>
        <taxon>Bacillales</taxon>
        <taxon>Bacillaceae</taxon>
        <taxon>Lederbergia</taxon>
    </lineage>
</organism>
<evidence type="ECO:0000313" key="5">
    <source>
        <dbReference type="Proteomes" id="UP000077881"/>
    </source>
</evidence>
<dbReference type="PANTHER" id="PTHR24104:SF25">
    <property type="entry name" value="PROTEIN LIN-41"/>
    <property type="match status" value="1"/>
</dbReference>
<keyword evidence="5" id="KW-1185">Reference proteome</keyword>
<keyword evidence="3" id="KW-0472">Membrane</keyword>
<keyword evidence="3" id="KW-1133">Transmembrane helix</keyword>
<sequence length="491" mass="56056">MMRIWRRSVRSFLCLLIVGLVLCSIHVEQVAAQGVSDTYNYSYSGTTVDSPAAYKATLIVDGEDLRIGALNEPSDIFVNEEGEVYVVDTGNNRIVVLNEQLELVHVIDTFMNQEKKEGFNNPQGIFVDELNHIYIADTGNKRVVHLNENYELMKVVDSPQLEVLKEDFEFTPVHLVVDKAQRIYVMASGVFDGFMEFNADGEFTTFIGANRVRVSPIELLWKRLSTKAQRSRMVQFIPTEFTNLDINDEGFIYATNGDEWGDTIKKLNAQGTDILRREGYFSPRGDERYSQKDGPSRLIDLDVWDSEIYSVLDSKKGRIFTYNGDGHLMYVFGGIGNTMGEFVTPIAIERIGNHFLVLDKSLAEITVFEETNYGRTLNEAVKSYYSGDEEKAYHLYQETINMNANLDFAYIGIGKALYRQGQYNEAMNFFKEGKDQKNYSKAFILQRKEILRAYFPVGMTSILILVLLWVILGRIRKVRRLRGGNSIDIVE</sequence>
<name>A0A177ZU11_9BACI</name>
<dbReference type="SUPFAM" id="SSF101898">
    <property type="entry name" value="NHL repeat"/>
    <property type="match status" value="1"/>
</dbReference>
<evidence type="ECO:0000256" key="1">
    <source>
        <dbReference type="ARBA" id="ARBA00022737"/>
    </source>
</evidence>
<comment type="caution">
    <text evidence="4">The sequence shown here is derived from an EMBL/GenBank/DDBJ whole genome shotgun (WGS) entry which is preliminary data.</text>
</comment>
<gene>
    <name evidence="4" type="ORF">ABB05_10440</name>
</gene>
<dbReference type="Proteomes" id="UP000077881">
    <property type="component" value="Unassembled WGS sequence"/>
</dbReference>
<dbReference type="PANTHER" id="PTHR24104">
    <property type="entry name" value="E3 UBIQUITIN-PROTEIN LIGASE NHLRC1-RELATED"/>
    <property type="match status" value="1"/>
</dbReference>
<keyword evidence="1" id="KW-0677">Repeat</keyword>
<dbReference type="Pfam" id="PF01436">
    <property type="entry name" value="NHL"/>
    <property type="match status" value="2"/>
</dbReference>
<dbReference type="InterPro" id="IPR011042">
    <property type="entry name" value="6-blade_b-propeller_TolB-like"/>
</dbReference>
<dbReference type="CDD" id="cd05819">
    <property type="entry name" value="NHL"/>
    <property type="match status" value="1"/>
</dbReference>
<dbReference type="AlphaFoldDB" id="A0A177ZU11"/>
<feature type="transmembrane region" description="Helical" evidence="3">
    <location>
        <begin position="453"/>
        <end position="472"/>
    </location>
</feature>
<dbReference type="InterPro" id="IPR001258">
    <property type="entry name" value="NHL_repeat"/>
</dbReference>
<proteinExistence type="predicted"/>
<dbReference type="STRING" id="217031.ABB05_10440"/>
<evidence type="ECO:0000256" key="2">
    <source>
        <dbReference type="PROSITE-ProRule" id="PRU00504"/>
    </source>
</evidence>
<dbReference type="PATRIC" id="fig|217031.6.peg.2220"/>
<protein>
    <submittedName>
        <fullName evidence="4">Uncharacterized protein</fullName>
    </submittedName>
</protein>
<keyword evidence="3" id="KW-0812">Transmembrane</keyword>
<accession>A0A177ZU11</accession>
<dbReference type="PROSITE" id="PS51125">
    <property type="entry name" value="NHL"/>
    <property type="match status" value="2"/>
</dbReference>
<reference evidence="4 5" key="1">
    <citation type="submission" date="2015-05" db="EMBL/GenBank/DDBJ databases">
        <title>Comparison of genome.</title>
        <authorList>
            <person name="Zheng Z."/>
            <person name="Sun M."/>
        </authorList>
    </citation>
    <scope>NUCLEOTIDE SEQUENCE [LARGE SCALE GENOMIC DNA]</scope>
    <source>
        <strain evidence="4 5">G25-74</strain>
    </source>
</reference>
<evidence type="ECO:0000313" key="4">
    <source>
        <dbReference type="EMBL" id="OAK71385.1"/>
    </source>
</evidence>
<dbReference type="InterPro" id="IPR050952">
    <property type="entry name" value="TRIM-NHL_E3_ligases"/>
</dbReference>
<feature type="repeat" description="NHL" evidence="2">
    <location>
        <begin position="119"/>
        <end position="149"/>
    </location>
</feature>
<dbReference type="GO" id="GO:0008270">
    <property type="term" value="F:zinc ion binding"/>
    <property type="evidence" value="ECO:0007669"/>
    <property type="project" value="UniProtKB-KW"/>
</dbReference>